<dbReference type="Proteomes" id="UP000616151">
    <property type="component" value="Unassembled WGS sequence"/>
</dbReference>
<evidence type="ECO:0000313" key="2">
    <source>
        <dbReference type="Proteomes" id="UP000616151"/>
    </source>
</evidence>
<gene>
    <name evidence="1" type="ORF">JHL16_29175</name>
</gene>
<sequence length="217" mass="23001">MPIFSKNMLRWPALTVAALIAIAPALAQEEQAPQKNNFGPRNPQAQQGQGQAGPRAQGQAQGQAQAPQIIATHGDWKIQCNDEQKAGGQPGEMERQCGMIQAARSEKNAKVGLTTVFVRGKQNGKDVTMMRIMAPIGVYLPTGIALEIDGGAVGRIPFTRCLPQICVAFGEAGAQTLDKFRKGSAANFIIYEAPGISMPIKVSLNGFAAAFTALGKL</sequence>
<organism evidence="1 2">
    <name type="scientific">Taklimakanibacter albus</name>
    <dbReference type="NCBI Taxonomy" id="2800327"/>
    <lineage>
        <taxon>Bacteria</taxon>
        <taxon>Pseudomonadati</taxon>
        <taxon>Pseudomonadota</taxon>
        <taxon>Alphaproteobacteria</taxon>
        <taxon>Hyphomicrobiales</taxon>
        <taxon>Aestuariivirgaceae</taxon>
        <taxon>Taklimakanibacter</taxon>
    </lineage>
</organism>
<name>A0ACC5RDJ9_9HYPH</name>
<protein>
    <submittedName>
        <fullName evidence="1">Invasion associated locus B family protein</fullName>
    </submittedName>
</protein>
<reference evidence="1" key="1">
    <citation type="submission" date="2021-01" db="EMBL/GenBank/DDBJ databases">
        <authorList>
            <person name="Sun Q."/>
        </authorList>
    </citation>
    <scope>NUCLEOTIDE SEQUENCE</scope>
    <source>
        <strain evidence="1">YIM B02566</strain>
    </source>
</reference>
<keyword evidence="2" id="KW-1185">Reference proteome</keyword>
<accession>A0ACC5RDJ9</accession>
<proteinExistence type="predicted"/>
<comment type="caution">
    <text evidence="1">The sequence shown here is derived from an EMBL/GenBank/DDBJ whole genome shotgun (WGS) entry which is preliminary data.</text>
</comment>
<evidence type="ECO:0000313" key="1">
    <source>
        <dbReference type="EMBL" id="MBK1870473.1"/>
    </source>
</evidence>
<dbReference type="EMBL" id="JAENHL010000008">
    <property type="protein sequence ID" value="MBK1870473.1"/>
    <property type="molecule type" value="Genomic_DNA"/>
</dbReference>